<evidence type="ECO:0000313" key="6">
    <source>
        <dbReference type="Proteomes" id="UP000250043"/>
    </source>
</evidence>
<dbReference type="Pfam" id="PF03403">
    <property type="entry name" value="PAF-AH_p_II"/>
    <property type="match status" value="1"/>
</dbReference>
<dbReference type="PANTHER" id="PTHR10272:SF0">
    <property type="entry name" value="PLATELET-ACTIVATING FACTOR ACETYLHYDROLASE"/>
    <property type="match status" value="1"/>
</dbReference>
<gene>
    <name evidence="5" type="ORF">OBBRIDRAFT_727394</name>
</gene>
<keyword evidence="6" id="KW-1185">Reference proteome</keyword>
<accession>A0A8E2B1P5</accession>
<protein>
    <recommendedName>
        <fullName evidence="1">1-alkyl-2-acetylglycerophosphocholine esterase</fullName>
        <ecNumber evidence="1">3.1.1.47</ecNumber>
    </recommendedName>
</protein>
<dbReference type="AlphaFoldDB" id="A0A8E2B1P5"/>
<dbReference type="SUPFAM" id="SSF53474">
    <property type="entry name" value="alpha/beta-Hydrolases"/>
    <property type="match status" value="1"/>
</dbReference>
<evidence type="ECO:0000313" key="5">
    <source>
        <dbReference type="EMBL" id="OCH92195.1"/>
    </source>
</evidence>
<dbReference type="EC" id="3.1.1.47" evidence="1"/>
<keyword evidence="3" id="KW-0442">Lipid degradation</keyword>
<keyword evidence="4" id="KW-0443">Lipid metabolism</keyword>
<reference evidence="5 6" key="1">
    <citation type="submission" date="2016-07" db="EMBL/GenBank/DDBJ databases">
        <title>Draft genome of the white-rot fungus Obba rivulosa 3A-2.</title>
        <authorList>
            <consortium name="DOE Joint Genome Institute"/>
            <person name="Miettinen O."/>
            <person name="Riley R."/>
            <person name="Acob R."/>
            <person name="Barry K."/>
            <person name="Cullen D."/>
            <person name="De Vries R."/>
            <person name="Hainaut M."/>
            <person name="Hatakka A."/>
            <person name="Henrissat B."/>
            <person name="Hilden K."/>
            <person name="Kuo R."/>
            <person name="Labutti K."/>
            <person name="Lipzen A."/>
            <person name="Makela M.R."/>
            <person name="Sandor L."/>
            <person name="Spatafora J.W."/>
            <person name="Grigoriev I.V."/>
            <person name="Hibbett D.S."/>
        </authorList>
    </citation>
    <scope>NUCLEOTIDE SEQUENCE [LARGE SCALE GENOMIC DNA]</scope>
    <source>
        <strain evidence="5 6">3A-2</strain>
    </source>
</reference>
<evidence type="ECO:0000256" key="3">
    <source>
        <dbReference type="ARBA" id="ARBA00022963"/>
    </source>
</evidence>
<organism evidence="5 6">
    <name type="scientific">Obba rivulosa</name>
    <dbReference type="NCBI Taxonomy" id="1052685"/>
    <lineage>
        <taxon>Eukaryota</taxon>
        <taxon>Fungi</taxon>
        <taxon>Dikarya</taxon>
        <taxon>Basidiomycota</taxon>
        <taxon>Agaricomycotina</taxon>
        <taxon>Agaricomycetes</taxon>
        <taxon>Polyporales</taxon>
        <taxon>Gelatoporiaceae</taxon>
        <taxon>Obba</taxon>
    </lineage>
</organism>
<sequence length="466" mass="51553">MVTLPDAPGRYQVGATTFAIPVLNPVPVGSTKLKSTGGNTSNDHALLLEEVAFTAYYPVAAYDDAKSYGASPSDLSNRPVKRTLHGYAHVGGIPYWFTRIFSHYAARLKIPVRTNAPLLDPAQSPDEKRSWPLVIFSHGLGGSRTNYSQICSRIAAEGNVVLAVEHRDGTGPAVSIANGQGSGHSPQFKLYLRPEDDGSEPKSFALRLDQLQFRRLEIYLIYKYFSEFINTRIQEDIDGPQKQASEGAFWKSWLSDQFPKVQYTENLSLVGHSFGGATILSILSNPPLQMPGSDARFDALPITHALVLDPWLEPFPSPGPNPHLEATRGPHMPKILIINSEAFTLWKSHFARLQEVMQTWRESKGDGSGAGADLLTLVRAVHVSFSDFGVIVPFARRDGRRLMDVVGALAVAFLEDRLEEALKGMRTREMEVAQVKKFHRRLRKVTFGHAKRRLAGDVGDVIVHHP</sequence>
<dbReference type="GO" id="GO:0016042">
    <property type="term" value="P:lipid catabolic process"/>
    <property type="evidence" value="ECO:0007669"/>
    <property type="project" value="UniProtKB-KW"/>
</dbReference>
<evidence type="ECO:0000256" key="1">
    <source>
        <dbReference type="ARBA" id="ARBA00013201"/>
    </source>
</evidence>
<dbReference type="InterPro" id="IPR029058">
    <property type="entry name" value="AB_hydrolase_fold"/>
</dbReference>
<evidence type="ECO:0000256" key="4">
    <source>
        <dbReference type="ARBA" id="ARBA00023098"/>
    </source>
</evidence>
<dbReference type="GO" id="GO:0003847">
    <property type="term" value="F:1-alkyl-2-acetylglycerophosphocholine esterase activity"/>
    <property type="evidence" value="ECO:0007669"/>
    <property type="project" value="UniProtKB-EC"/>
</dbReference>
<name>A0A8E2B1P5_9APHY</name>
<dbReference type="Proteomes" id="UP000250043">
    <property type="component" value="Unassembled WGS sequence"/>
</dbReference>
<dbReference type="Gene3D" id="3.40.50.1820">
    <property type="entry name" value="alpha/beta hydrolase"/>
    <property type="match status" value="1"/>
</dbReference>
<dbReference type="EMBL" id="KV722373">
    <property type="protein sequence ID" value="OCH92195.1"/>
    <property type="molecule type" value="Genomic_DNA"/>
</dbReference>
<dbReference type="PANTHER" id="PTHR10272">
    <property type="entry name" value="PLATELET-ACTIVATING FACTOR ACETYLHYDROLASE"/>
    <property type="match status" value="1"/>
</dbReference>
<keyword evidence="2" id="KW-0378">Hydrolase</keyword>
<evidence type="ECO:0000256" key="2">
    <source>
        <dbReference type="ARBA" id="ARBA00022801"/>
    </source>
</evidence>
<dbReference type="OrthoDB" id="2363873at2759"/>
<proteinExistence type="predicted"/>